<dbReference type="PANTHER" id="PTHR46345:SF8">
    <property type="entry name" value="FORMIN 3, ISOFORM B"/>
    <property type="match status" value="1"/>
</dbReference>
<accession>A0AA35T4Q2</accession>
<dbReference type="Proteomes" id="UP001174909">
    <property type="component" value="Unassembled WGS sequence"/>
</dbReference>
<evidence type="ECO:0000313" key="4">
    <source>
        <dbReference type="Proteomes" id="UP001174909"/>
    </source>
</evidence>
<dbReference type="Pfam" id="PF06367">
    <property type="entry name" value="Drf_FH3"/>
    <property type="match status" value="1"/>
</dbReference>
<evidence type="ECO:0000259" key="2">
    <source>
        <dbReference type="PROSITE" id="PS51444"/>
    </source>
</evidence>
<feature type="compositionally biased region" description="Basic and acidic residues" evidence="1">
    <location>
        <begin position="302"/>
        <end position="311"/>
    </location>
</feature>
<dbReference type="InterPro" id="IPR010473">
    <property type="entry name" value="GTPase-bd"/>
</dbReference>
<dbReference type="InterPro" id="IPR015425">
    <property type="entry name" value="FH2_Formin"/>
</dbReference>
<organism evidence="3 4">
    <name type="scientific">Geodia barretti</name>
    <name type="common">Barrett's horny sponge</name>
    <dbReference type="NCBI Taxonomy" id="519541"/>
    <lineage>
        <taxon>Eukaryota</taxon>
        <taxon>Metazoa</taxon>
        <taxon>Porifera</taxon>
        <taxon>Demospongiae</taxon>
        <taxon>Heteroscleromorpha</taxon>
        <taxon>Tetractinellida</taxon>
        <taxon>Astrophorina</taxon>
        <taxon>Geodiidae</taxon>
        <taxon>Geodia</taxon>
    </lineage>
</organism>
<dbReference type="GO" id="GO:0031267">
    <property type="term" value="F:small GTPase binding"/>
    <property type="evidence" value="ECO:0007669"/>
    <property type="project" value="InterPro"/>
</dbReference>
<dbReference type="Gene3D" id="1.25.10.10">
    <property type="entry name" value="Leucine-rich Repeat Variant"/>
    <property type="match status" value="1"/>
</dbReference>
<sequence length="774" mass="86202">MVMEDPGHCVAQLRDCSNLSAVKRAIQSADEAWTEDLIEHGGLAAILDCLSVLGETDVDSLSDALPRLEVVSCLKAVLNCRYGLECVIRRGGKEGSMVGKIALALNTDNILLKIQIFLVLSDISKHCQEGLDATLEALDYYKTELCMRHRYSVLVQELSQNAAFPECQATVMVFINYLLSSCEDLQQRLRLRTLDFSDILGIMRYTDSAALLQQVKLYEEGLMRDREEAAMPGGVDITDHQQVFSALFEKMLLIERDTPTGDIIWNGLETMTEAALKIYSDQQAQRVVTSEIVSLRRALEEEAARKSREVEETSGDPSSSSTESNSTSVTGATTDSIPTPSVPGIPGSSPSPSPSSSFNPMSKTVAVIKSVFDKARHYTPTKKMKKINWEKAPDYDAKQSSAVWHGAGEERVKVTVSETHIETFFCQKNEGTDGKFSGKPKKTHLPNQKKALNVSIVLEGMKRDDPTQLSDGSSKTRKKIMTNEEVLEVIRSGRSSAVTLCQATILWEQAPDDKDASFLEPYMDDKSSQTKIGRVEQFMVGLLATPDHTPRLRVLRTKKIFEDLETDYRPTFELLHVATKELMMSRSLKELLHIILLTGNFINGVCERDCPRLLKFHTELPHLDDASRVSVEAVAEELGGWRKEVDELEEIDLDSVKRKGKELARYFCDDRDNFLEEVFLEIRNFSEEFGKTVKETLQENPIVLTPVGPVSHGNPPHSSPSPSPKSHIISSRAITSYITVHHTRIGPPPDFRERTRLIARPSISPLALSSSGVT</sequence>
<comment type="caution">
    <text evidence="3">The sequence shown here is derived from an EMBL/GenBank/DDBJ whole genome shotgun (WGS) entry which is preliminary data.</text>
</comment>
<feature type="region of interest" description="Disordered" evidence="1">
    <location>
        <begin position="708"/>
        <end position="727"/>
    </location>
</feature>
<dbReference type="GO" id="GO:0030036">
    <property type="term" value="P:actin cytoskeleton organization"/>
    <property type="evidence" value="ECO:0007669"/>
    <property type="project" value="InterPro"/>
</dbReference>
<feature type="region of interest" description="Disordered" evidence="1">
    <location>
        <begin position="302"/>
        <end position="360"/>
    </location>
</feature>
<dbReference type="EMBL" id="CASHTH010003126">
    <property type="protein sequence ID" value="CAI8040741.1"/>
    <property type="molecule type" value="Genomic_DNA"/>
</dbReference>
<protein>
    <submittedName>
        <fullName evidence="3">Inverted formin-2</fullName>
    </submittedName>
</protein>
<evidence type="ECO:0000313" key="3">
    <source>
        <dbReference type="EMBL" id="CAI8040741.1"/>
    </source>
</evidence>
<dbReference type="InterPro" id="IPR010472">
    <property type="entry name" value="FH3_dom"/>
</dbReference>
<dbReference type="SUPFAM" id="SSF48371">
    <property type="entry name" value="ARM repeat"/>
    <property type="match status" value="1"/>
</dbReference>
<dbReference type="SMART" id="SM00498">
    <property type="entry name" value="FH2"/>
    <property type="match status" value="1"/>
</dbReference>
<keyword evidence="4" id="KW-1185">Reference proteome</keyword>
<dbReference type="InterPro" id="IPR016024">
    <property type="entry name" value="ARM-type_fold"/>
</dbReference>
<dbReference type="GO" id="GO:0003779">
    <property type="term" value="F:actin binding"/>
    <property type="evidence" value="ECO:0007669"/>
    <property type="project" value="InterPro"/>
</dbReference>
<dbReference type="PROSITE" id="PS51444">
    <property type="entry name" value="FH2"/>
    <property type="match status" value="1"/>
</dbReference>
<reference evidence="3" key="1">
    <citation type="submission" date="2023-03" db="EMBL/GenBank/DDBJ databases">
        <authorList>
            <person name="Steffen K."/>
            <person name="Cardenas P."/>
        </authorList>
    </citation>
    <scope>NUCLEOTIDE SEQUENCE</scope>
</reference>
<dbReference type="PANTHER" id="PTHR46345">
    <property type="entry name" value="INVERTED FORMIN-2"/>
    <property type="match status" value="1"/>
</dbReference>
<name>A0AA35T4Q2_GEOBA</name>
<gene>
    <name evidence="3" type="ORF">GBAR_LOCUS22652</name>
</gene>
<evidence type="ECO:0000256" key="1">
    <source>
        <dbReference type="SAM" id="MobiDB-lite"/>
    </source>
</evidence>
<feature type="compositionally biased region" description="Low complexity" evidence="1">
    <location>
        <begin position="315"/>
        <end position="328"/>
    </location>
</feature>
<dbReference type="SMART" id="SM01139">
    <property type="entry name" value="Drf_FH3"/>
    <property type="match status" value="1"/>
</dbReference>
<feature type="compositionally biased region" description="Low complexity" evidence="1">
    <location>
        <begin position="336"/>
        <end position="357"/>
    </location>
</feature>
<dbReference type="InterPro" id="IPR011989">
    <property type="entry name" value="ARM-like"/>
</dbReference>
<dbReference type="SUPFAM" id="SSF101447">
    <property type="entry name" value="Formin homology 2 domain (FH2 domain)"/>
    <property type="match status" value="1"/>
</dbReference>
<feature type="domain" description="FH2" evidence="2">
    <location>
        <begin position="374"/>
        <end position="774"/>
    </location>
</feature>
<dbReference type="Gene3D" id="1.20.58.2220">
    <property type="entry name" value="Formin, FH2 domain"/>
    <property type="match status" value="2"/>
</dbReference>
<dbReference type="SMART" id="SM01140">
    <property type="entry name" value="Drf_GBD"/>
    <property type="match status" value="1"/>
</dbReference>
<proteinExistence type="predicted"/>
<dbReference type="Pfam" id="PF02181">
    <property type="entry name" value="FH2"/>
    <property type="match status" value="1"/>
</dbReference>
<dbReference type="InterPro" id="IPR042201">
    <property type="entry name" value="FH2_Formin_sf"/>
</dbReference>
<dbReference type="AlphaFoldDB" id="A0AA35T4Q2"/>